<proteinExistence type="predicted"/>
<protein>
    <submittedName>
        <fullName evidence="2">Erythromycin esterase family protein</fullName>
    </submittedName>
</protein>
<feature type="signal peptide" evidence="1">
    <location>
        <begin position="1"/>
        <end position="17"/>
    </location>
</feature>
<dbReference type="EMBL" id="WAAU01000037">
    <property type="protein sequence ID" value="KAB1153190.1"/>
    <property type="molecule type" value="Genomic_DNA"/>
</dbReference>
<dbReference type="Proteomes" id="UP000467305">
    <property type="component" value="Unassembled WGS sequence"/>
</dbReference>
<dbReference type="Gene3D" id="3.40.1660.10">
    <property type="entry name" value="EreA-like (biosynthetic domain)"/>
    <property type="match status" value="2"/>
</dbReference>
<dbReference type="GO" id="GO:0046677">
    <property type="term" value="P:response to antibiotic"/>
    <property type="evidence" value="ECO:0007669"/>
    <property type="project" value="InterPro"/>
</dbReference>
<reference evidence="2 3" key="1">
    <citation type="submission" date="2019-09" db="EMBL/GenBank/DDBJ databases">
        <authorList>
            <person name="Cao W.R."/>
        </authorList>
    </citation>
    <scope>NUCLEOTIDE SEQUENCE [LARGE SCALE GENOMIC DNA]</scope>
    <source>
        <strain evidence="3">a4</strain>
    </source>
</reference>
<feature type="chain" id="PRO_5029647214" evidence="1">
    <location>
        <begin position="18"/>
        <end position="410"/>
    </location>
</feature>
<dbReference type="SUPFAM" id="SSF159501">
    <property type="entry name" value="EreA/ChaN-like"/>
    <property type="match status" value="1"/>
</dbReference>
<evidence type="ECO:0000313" key="3">
    <source>
        <dbReference type="Proteomes" id="UP000467305"/>
    </source>
</evidence>
<dbReference type="InterPro" id="IPR007815">
    <property type="entry name" value="Emycin_Estase"/>
</dbReference>
<keyword evidence="1" id="KW-0732">Signal</keyword>
<dbReference type="Pfam" id="PF05139">
    <property type="entry name" value="Erythro_esteras"/>
    <property type="match status" value="1"/>
</dbReference>
<dbReference type="InterPro" id="IPR052036">
    <property type="entry name" value="Hydrolase/PRTase-associated"/>
</dbReference>
<sequence>MKKLTILLLFISFITKAQSVKNQILENLSEIKSVNPKDTDFSDLKKIGDAIGSSKIVFLGEQDHGDATAFEAKTRIIKYLHEKKGFNVLAFESDFFNINKKSDENKPIEEIEKSIFSVWSKCVQVNPLFSYIKNQQKKNPITISGFDCQIGQNLEEDRISFVSEMEKYIEKEIDVSTIDNYNLFRETLKDVIFFVKKTKKKDAYFKKVKKKTQKKFFQTLTEIKKSIKNKETFLFKNLENIASYAKMAWGNKEYRQGRDTQMGKNILWLVATKFPNEKIIFWAHSAHLVKGKSSRSSYTKTSAGKYAIDRLNANEVYSIGFSSRVGFTDRVSLNTNIEGYKIINAQKEGFESWVYSKKLQYAFINFKALKNNSETFHMKGSSHYSYKNNWLTAFDGIFYIDKISPCIEEK</sequence>
<dbReference type="RefSeq" id="WP_150901445.1">
    <property type="nucleotide sequence ID" value="NZ_WAAU01000037.1"/>
</dbReference>
<dbReference type="PANTHER" id="PTHR31299">
    <property type="entry name" value="ESTERASE, PUTATIVE (AFU_ORTHOLOGUE AFUA_1G05850)-RELATED"/>
    <property type="match status" value="1"/>
</dbReference>
<keyword evidence="3" id="KW-1185">Reference proteome</keyword>
<name>A0A7J5A6L0_9FLAO</name>
<organism evidence="2 3">
    <name type="scientific">Tenacibaculum aiptasiae</name>
    <dbReference type="NCBI Taxonomy" id="426481"/>
    <lineage>
        <taxon>Bacteria</taxon>
        <taxon>Pseudomonadati</taxon>
        <taxon>Bacteroidota</taxon>
        <taxon>Flavobacteriia</taxon>
        <taxon>Flavobacteriales</taxon>
        <taxon>Flavobacteriaceae</taxon>
        <taxon>Tenacibaculum</taxon>
    </lineage>
</organism>
<dbReference type="CDD" id="cd14728">
    <property type="entry name" value="Ere-like"/>
    <property type="match status" value="1"/>
</dbReference>
<evidence type="ECO:0000256" key="1">
    <source>
        <dbReference type="SAM" id="SignalP"/>
    </source>
</evidence>
<evidence type="ECO:0000313" key="2">
    <source>
        <dbReference type="EMBL" id="KAB1153190.1"/>
    </source>
</evidence>
<dbReference type="PANTHER" id="PTHR31299:SF0">
    <property type="entry name" value="ESTERASE, PUTATIVE (AFU_ORTHOLOGUE AFUA_1G05850)-RELATED"/>
    <property type="match status" value="1"/>
</dbReference>
<accession>A0A7J5A6L0</accession>
<gene>
    <name evidence="2" type="ORF">F7018_17740</name>
</gene>
<dbReference type="AlphaFoldDB" id="A0A7J5A6L0"/>
<comment type="caution">
    <text evidence="2">The sequence shown here is derived from an EMBL/GenBank/DDBJ whole genome shotgun (WGS) entry which is preliminary data.</text>
</comment>
<dbReference type="OrthoDB" id="9810066at2"/>